<dbReference type="SUPFAM" id="SSF46785">
    <property type="entry name" value="Winged helix' DNA-binding domain"/>
    <property type="match status" value="1"/>
</dbReference>
<evidence type="ECO:0000256" key="1">
    <source>
        <dbReference type="ARBA" id="ARBA00023015"/>
    </source>
</evidence>
<dbReference type="InterPro" id="IPR002577">
    <property type="entry name" value="HTH_HxlR"/>
</dbReference>
<organism evidence="6 7">
    <name type="scientific">Pseudomonas putida</name>
    <name type="common">Arthrobacter siderocapsulatus</name>
    <dbReference type="NCBI Taxonomy" id="303"/>
    <lineage>
        <taxon>Bacteria</taxon>
        <taxon>Pseudomonadati</taxon>
        <taxon>Pseudomonadota</taxon>
        <taxon>Gammaproteobacteria</taxon>
        <taxon>Pseudomonadales</taxon>
        <taxon>Pseudomonadaceae</taxon>
        <taxon>Pseudomonas</taxon>
    </lineage>
</organism>
<comment type="caution">
    <text evidence="6">The sequence shown here is derived from an EMBL/GenBank/DDBJ whole genome shotgun (WGS) entry which is preliminary data.</text>
</comment>
<proteinExistence type="predicted"/>
<dbReference type="InterPro" id="IPR036388">
    <property type="entry name" value="WH-like_DNA-bd_sf"/>
</dbReference>
<dbReference type="PANTHER" id="PTHR33204:SF18">
    <property type="entry name" value="TRANSCRIPTIONAL REGULATORY PROTEIN"/>
    <property type="match status" value="1"/>
</dbReference>
<dbReference type="EMBL" id="NBWC01000023">
    <property type="protein sequence ID" value="ORL63227.1"/>
    <property type="molecule type" value="Genomic_DNA"/>
</dbReference>
<dbReference type="Proteomes" id="UP000193675">
    <property type="component" value="Unassembled WGS sequence"/>
</dbReference>
<dbReference type="PANTHER" id="PTHR33204">
    <property type="entry name" value="TRANSCRIPTIONAL REGULATOR, MARR FAMILY"/>
    <property type="match status" value="1"/>
</dbReference>
<keyword evidence="3" id="KW-0804">Transcription</keyword>
<dbReference type="Pfam" id="PF01638">
    <property type="entry name" value="HxlR"/>
    <property type="match status" value="1"/>
</dbReference>
<feature type="region of interest" description="Disordered" evidence="4">
    <location>
        <begin position="175"/>
        <end position="194"/>
    </location>
</feature>
<dbReference type="InterPro" id="IPR036390">
    <property type="entry name" value="WH_DNA-bd_sf"/>
</dbReference>
<evidence type="ECO:0000256" key="3">
    <source>
        <dbReference type="ARBA" id="ARBA00023163"/>
    </source>
</evidence>
<dbReference type="AlphaFoldDB" id="A0A1X0ZU45"/>
<evidence type="ECO:0000259" key="5">
    <source>
        <dbReference type="PROSITE" id="PS51118"/>
    </source>
</evidence>
<feature type="domain" description="HTH hxlR-type" evidence="5">
    <location>
        <begin position="29"/>
        <end position="126"/>
    </location>
</feature>
<evidence type="ECO:0000313" key="7">
    <source>
        <dbReference type="Proteomes" id="UP000193675"/>
    </source>
</evidence>
<feature type="compositionally biased region" description="Basic residues" evidence="4">
    <location>
        <begin position="185"/>
        <end position="194"/>
    </location>
</feature>
<dbReference type="GO" id="GO:0003677">
    <property type="term" value="F:DNA binding"/>
    <property type="evidence" value="ECO:0007669"/>
    <property type="project" value="UniProtKB-KW"/>
</dbReference>
<evidence type="ECO:0000256" key="4">
    <source>
        <dbReference type="SAM" id="MobiDB-lite"/>
    </source>
</evidence>
<accession>A0A1X0ZU45</accession>
<sequence>MTIFYIVKIEKNLYRGVFMKRSTLADRYCSIARSSAELTDAWSFVILREIFLSNRRFDGLQAQTGMSPRSLTLRLNDLMASGIIERAAYQDSPVRYEYRATDKGRDLWPVLVALKQWGDKWTGPWKGGEPPLTLYHRGHEHLLELGFVCKTCRVPIDARSSSVCMSQPMSAERENLASQYQDALRKKRKGSAGE</sequence>
<keyword evidence="2" id="KW-0238">DNA-binding</keyword>
<reference evidence="6 7" key="1">
    <citation type="submission" date="2017-04" db="EMBL/GenBank/DDBJ databases">
        <title>Presence of VIM-2 positive Pseudomonas species in chickens and their surrounding environment.</title>
        <authorList>
            <person name="Zhang R."/>
        </authorList>
    </citation>
    <scope>NUCLEOTIDE SEQUENCE [LARGE SCALE GENOMIC DNA]</scope>
    <source>
        <strain evidence="6 7">DZ-C18</strain>
    </source>
</reference>
<name>A0A1X0ZU45_PSEPU</name>
<gene>
    <name evidence="6" type="ORF">B7H17_16070</name>
</gene>
<protein>
    <recommendedName>
        <fullName evidence="5">HTH hxlR-type domain-containing protein</fullName>
    </recommendedName>
</protein>
<evidence type="ECO:0000313" key="6">
    <source>
        <dbReference type="EMBL" id="ORL63227.1"/>
    </source>
</evidence>
<keyword evidence="1" id="KW-0805">Transcription regulation</keyword>
<dbReference type="Gene3D" id="1.10.10.10">
    <property type="entry name" value="Winged helix-like DNA-binding domain superfamily/Winged helix DNA-binding domain"/>
    <property type="match status" value="1"/>
</dbReference>
<dbReference type="PROSITE" id="PS51118">
    <property type="entry name" value="HTH_HXLR"/>
    <property type="match status" value="1"/>
</dbReference>
<evidence type="ECO:0000256" key="2">
    <source>
        <dbReference type="ARBA" id="ARBA00023125"/>
    </source>
</evidence>